<feature type="region of interest" description="Disordered" evidence="2">
    <location>
        <begin position="190"/>
        <end position="384"/>
    </location>
</feature>
<feature type="compositionally biased region" description="Low complexity" evidence="2">
    <location>
        <begin position="111"/>
        <end position="129"/>
    </location>
</feature>
<dbReference type="PANTHER" id="PTHR47185">
    <property type="entry name" value="PX DOMAIN-CONTAINING PROTEIN YPR097W"/>
    <property type="match status" value="1"/>
</dbReference>
<evidence type="ECO:0000259" key="4">
    <source>
        <dbReference type="Pfam" id="PF12828"/>
    </source>
</evidence>
<evidence type="ECO:0000256" key="2">
    <source>
        <dbReference type="SAM" id="MobiDB-lite"/>
    </source>
</evidence>
<evidence type="ECO:0000256" key="1">
    <source>
        <dbReference type="SAM" id="Coils"/>
    </source>
</evidence>
<evidence type="ECO:0000259" key="3">
    <source>
        <dbReference type="Pfam" id="PF12825"/>
    </source>
</evidence>
<keyword evidence="1" id="KW-0175">Coiled coil</keyword>
<feature type="compositionally biased region" description="Basic and acidic residues" evidence="2">
    <location>
        <begin position="550"/>
        <end position="564"/>
    </location>
</feature>
<dbReference type="InterPro" id="IPR047168">
    <property type="entry name" value="LEC1-like"/>
</dbReference>
<dbReference type="GO" id="GO:0035091">
    <property type="term" value="F:phosphatidylinositol binding"/>
    <property type="evidence" value="ECO:0007669"/>
    <property type="project" value="TreeGrafter"/>
</dbReference>
<feature type="region of interest" description="Disordered" evidence="2">
    <location>
        <begin position="1167"/>
        <end position="1225"/>
    </location>
</feature>
<dbReference type="OrthoDB" id="2414662at2759"/>
<reference evidence="5 6" key="1">
    <citation type="submission" date="2014-09" db="EMBL/GenBank/DDBJ databases">
        <authorList>
            <person name="Magalhaes I.L.F."/>
            <person name="Oliveira U."/>
            <person name="Santos F.R."/>
            <person name="Vidigal T.H.D.A."/>
            <person name="Brescovit A.D."/>
            <person name="Santos A.J."/>
        </authorList>
    </citation>
    <scope>NUCLEOTIDE SEQUENCE [LARGE SCALE GENOMIC DNA]</scope>
</reference>
<protein>
    <submittedName>
        <fullName evidence="5">Membrane coat complex Retromer, subunit VPS5/SNX1, Sorting nexins, and related PX domain-containing proteins</fullName>
    </submittedName>
</protein>
<proteinExistence type="predicted"/>
<organism evidence="5 6">
    <name type="scientific">Ceraceosorus bombacis</name>
    <dbReference type="NCBI Taxonomy" id="401625"/>
    <lineage>
        <taxon>Eukaryota</taxon>
        <taxon>Fungi</taxon>
        <taxon>Dikarya</taxon>
        <taxon>Basidiomycota</taxon>
        <taxon>Ustilaginomycotina</taxon>
        <taxon>Exobasidiomycetes</taxon>
        <taxon>Ceraceosorales</taxon>
        <taxon>Ceraceosoraceae</taxon>
        <taxon>Ceraceosorus</taxon>
    </lineage>
</organism>
<feature type="region of interest" description="Disordered" evidence="2">
    <location>
        <begin position="549"/>
        <end position="570"/>
    </location>
</feature>
<feature type="compositionally biased region" description="Basic and acidic residues" evidence="2">
    <location>
        <begin position="211"/>
        <end position="222"/>
    </location>
</feature>
<feature type="domain" description="PX" evidence="3">
    <location>
        <begin position="644"/>
        <end position="979"/>
    </location>
</feature>
<name>A0A0P1BD33_9BASI</name>
<feature type="compositionally biased region" description="Basic and acidic residues" evidence="2">
    <location>
        <begin position="1167"/>
        <end position="1178"/>
    </location>
</feature>
<feature type="compositionally biased region" description="Basic and acidic residues" evidence="2">
    <location>
        <begin position="232"/>
        <end position="251"/>
    </location>
</feature>
<dbReference type="STRING" id="401625.A0A0P1BD33"/>
<dbReference type="PANTHER" id="PTHR47185:SF1">
    <property type="entry name" value="PX DOMAIN-CONTAINING PROTEIN YPR097W"/>
    <property type="match status" value="1"/>
</dbReference>
<dbReference type="InterPro" id="IPR024555">
    <property type="entry name" value="PX-associated"/>
</dbReference>
<keyword evidence="6" id="KW-1185">Reference proteome</keyword>
<feature type="compositionally biased region" description="Low complexity" evidence="2">
    <location>
        <begin position="138"/>
        <end position="167"/>
    </location>
</feature>
<feature type="compositionally biased region" description="Low complexity" evidence="2">
    <location>
        <begin position="87"/>
        <end position="101"/>
    </location>
</feature>
<dbReference type="AlphaFoldDB" id="A0A0P1BD33"/>
<dbReference type="EMBL" id="CCYA01000221">
    <property type="protein sequence ID" value="CEH13688.1"/>
    <property type="molecule type" value="Genomic_DNA"/>
</dbReference>
<sequence length="1225" mass="134047">MSEKKPSRKSILSSIGSKKQHQKQEAAAAQAAQGAGSTAAQKNASLNDSNGDHGASNGASDAARYRVSRQSSLAPANRSGGGGVSTGAGRRISASGRADASSGGGGGRGGEVASASPTTSNAASRSNSPLAQQRYRAHSGASSGMLSSGRASSSRSRHASLGARSALSIGSTGYAAAAIAEAEREESAKFYADKARKKRTSVLWQKDDDDAGLHRGDTKDIEDAQQSADAQVEQRARSDEKLVEKDAHEAPAGKAQEGTSARVRADSRNAQERPTSPARESIEQSLPGGFNFFGMFGKGDDTPEQSDDVLKGDNDKAAQDDEHDPDVPDDADANAALQEAEEDYGAPRGPSKDAAALIEEEERANAAAKKSSTPAHKRGSKRADKVDLLTPVQRHYLLKALVSTEMQLEWSELEKLGALTQYGYPFSPTRPKLKRVQKDLDMDSEFAKGEFAAAADDPYADEDQARRAENIAEPLMLRHMFQVFLKPFPGLKEAPLKYWQKRIQPYFDETAARNFSHSTERAELTSRHFYTLAFTRYLGGFMARGFGVRGEGETKGPGKGESGSERWGVGKQWGKGTVKRGLDKPIRIDDALMDKIDSLFSGPEGDVWRRARKETHRVRRDWQAFKEHTIESEAGLEETMAYLQVSNIRNLPPRYRNAEEWARMHAAYLFHNLFVTSPAADSIFGVVKGIHALFPYWGARQLLKVANAESMISGILGLLLARPAGAKSLVQRVFTYVLGKEATAFQKDYIVPFRKEINDTELTKKIEEYVKRASRPEGRAIRSRAERTGADVLTTILLHSSGTQLSSQKQSYVQQLEKSYAKSPYAADVNLAYPAKTPAGKALEGRTAGNWGVSSQEADEARTFGLLKLHLRVCLKKRDREQAILFASGSLIPTIIKDSLQQVFFPAIRSIASAVDLSERLHDLQNFIDDLIKIKKKGDDQLVAFIALAARHEQSLYLLFSQMHTIIDPFAAWLQTGADYMAMSTTDPLNPANRKAKNLEVNLEELLRDDRLTQEDAANIVKEVDELAQFVKWQKVWYELEMRKNFILARPEAAPASGLNADDIPKGSMRQEIEDVDALLKELMKAEGVPIEQGDVRTLARGTEKADFPWAWFDKLDPLGQHIVSSSSEVEPDLSFKPRGTTAPIPEMLTLRKLMPAFQDLLRETLPRWQDGDERGPPRDAGLAPPRAGTTGASTPANTAPPSVAGDGKSTTKSKGGFGSMFRKK</sequence>
<feature type="compositionally biased region" description="Acidic residues" evidence="2">
    <location>
        <begin position="321"/>
        <end position="332"/>
    </location>
</feature>
<feature type="compositionally biased region" description="Polar residues" evidence="2">
    <location>
        <begin position="1191"/>
        <end position="1201"/>
    </location>
</feature>
<evidence type="ECO:0000313" key="5">
    <source>
        <dbReference type="EMBL" id="CEH13688.1"/>
    </source>
</evidence>
<feature type="coiled-coil region" evidence="1">
    <location>
        <begin position="989"/>
        <end position="1016"/>
    </location>
</feature>
<accession>A0A0P1BD33</accession>
<feature type="compositionally biased region" description="Basic and acidic residues" evidence="2">
    <location>
        <begin position="308"/>
        <end position="320"/>
    </location>
</feature>
<evidence type="ECO:0000313" key="6">
    <source>
        <dbReference type="Proteomes" id="UP000054845"/>
    </source>
</evidence>
<dbReference type="Pfam" id="PF12828">
    <property type="entry name" value="PXB"/>
    <property type="match status" value="1"/>
</dbReference>
<feature type="region of interest" description="Disordered" evidence="2">
    <location>
        <begin position="1"/>
        <end position="167"/>
    </location>
</feature>
<feature type="compositionally biased region" description="Low complexity" evidence="2">
    <location>
        <begin position="1206"/>
        <end position="1215"/>
    </location>
</feature>
<feature type="domain" description="PX-associated" evidence="4">
    <location>
        <begin position="388"/>
        <end position="542"/>
    </location>
</feature>
<dbReference type="InterPro" id="IPR024554">
    <property type="entry name" value="LEC1-like_C"/>
</dbReference>
<dbReference type="Proteomes" id="UP000054845">
    <property type="component" value="Unassembled WGS sequence"/>
</dbReference>
<feature type="compositionally biased region" description="Low complexity" evidence="2">
    <location>
        <begin position="25"/>
        <end position="42"/>
    </location>
</feature>
<dbReference type="Pfam" id="PF12825">
    <property type="entry name" value="DUF3818"/>
    <property type="match status" value="1"/>
</dbReference>